<organism evidence="2 3">
    <name type="scientific">Marinibaculum pumilum</name>
    <dbReference type="NCBI Taxonomy" id="1766165"/>
    <lineage>
        <taxon>Bacteria</taxon>
        <taxon>Pseudomonadati</taxon>
        <taxon>Pseudomonadota</taxon>
        <taxon>Alphaproteobacteria</taxon>
        <taxon>Rhodospirillales</taxon>
        <taxon>Rhodospirillaceae</taxon>
        <taxon>Marinibaculum</taxon>
    </lineage>
</organism>
<dbReference type="RefSeq" id="WP_379898260.1">
    <property type="nucleotide sequence ID" value="NZ_JBHRTR010000010.1"/>
</dbReference>
<comment type="caution">
    <text evidence="2">The sequence shown here is derived from an EMBL/GenBank/DDBJ whole genome shotgun (WGS) entry which is preliminary data.</text>
</comment>
<evidence type="ECO:0000313" key="3">
    <source>
        <dbReference type="Proteomes" id="UP001595528"/>
    </source>
</evidence>
<protein>
    <recommendedName>
        <fullName evidence="4">DUF805 domain-containing protein</fullName>
    </recommendedName>
</protein>
<dbReference type="EMBL" id="JBHRTR010000010">
    <property type="protein sequence ID" value="MFC3226340.1"/>
    <property type="molecule type" value="Genomic_DNA"/>
</dbReference>
<keyword evidence="3" id="KW-1185">Reference proteome</keyword>
<keyword evidence="1" id="KW-1133">Transmembrane helix</keyword>
<keyword evidence="1" id="KW-0812">Transmembrane</keyword>
<dbReference type="Proteomes" id="UP001595528">
    <property type="component" value="Unassembled WGS sequence"/>
</dbReference>
<reference evidence="3" key="1">
    <citation type="journal article" date="2019" name="Int. J. Syst. Evol. Microbiol.">
        <title>The Global Catalogue of Microorganisms (GCM) 10K type strain sequencing project: providing services to taxonomists for standard genome sequencing and annotation.</title>
        <authorList>
            <consortium name="The Broad Institute Genomics Platform"/>
            <consortium name="The Broad Institute Genome Sequencing Center for Infectious Disease"/>
            <person name="Wu L."/>
            <person name="Ma J."/>
        </authorList>
    </citation>
    <scope>NUCLEOTIDE SEQUENCE [LARGE SCALE GENOMIC DNA]</scope>
    <source>
        <strain evidence="3">KCTC 42964</strain>
    </source>
</reference>
<evidence type="ECO:0000256" key="1">
    <source>
        <dbReference type="SAM" id="Phobius"/>
    </source>
</evidence>
<feature type="transmembrane region" description="Helical" evidence="1">
    <location>
        <begin position="35"/>
        <end position="57"/>
    </location>
</feature>
<evidence type="ECO:0008006" key="4">
    <source>
        <dbReference type="Google" id="ProtNLM"/>
    </source>
</evidence>
<proteinExistence type="predicted"/>
<evidence type="ECO:0000313" key="2">
    <source>
        <dbReference type="EMBL" id="MFC3226340.1"/>
    </source>
</evidence>
<sequence length="69" mass="7370">MAFLGGVVGLALLVLTVIGAWRGLQKAGFSGAWSLLLLVPVVNLVMLWVFAFISWPVDDPTGRSVARTD</sequence>
<gene>
    <name evidence="2" type="ORF">ACFOGJ_03820</name>
</gene>
<name>A0ABV7KVQ1_9PROT</name>
<keyword evidence="1" id="KW-0472">Membrane</keyword>
<accession>A0ABV7KVQ1</accession>